<evidence type="ECO:0000313" key="1">
    <source>
        <dbReference type="EMBL" id="TVP41061.1"/>
    </source>
</evidence>
<dbReference type="AlphaFoldDB" id="A0A557SWV0"/>
<accession>A0A557SWV0</accession>
<sequence length="101" mass="11328">MNHIITFMVKESNTEDENEILRKVEGIILDKLLAAKNAGTLSLNYQEITEQISSAHPEDIDTALENLIAQALIHSPDGENYYITNDGINEHSKRKSEGTLF</sequence>
<name>A0A557SWV0_9ARCH</name>
<protein>
    <submittedName>
        <fullName evidence="1">Uncharacterized protein</fullName>
    </submittedName>
</protein>
<evidence type="ECO:0000313" key="2">
    <source>
        <dbReference type="Proteomes" id="UP000315289"/>
    </source>
</evidence>
<comment type="caution">
    <text evidence="1">The sequence shown here is derived from an EMBL/GenBank/DDBJ whole genome shotgun (WGS) entry which is preliminary data.</text>
</comment>
<gene>
    <name evidence="1" type="ORF">NARC_40020</name>
</gene>
<proteinExistence type="predicted"/>
<organism evidence="1 2">
    <name type="scientific">Candidatus Nitrosocosmicus arcticus</name>
    <dbReference type="NCBI Taxonomy" id="2035267"/>
    <lineage>
        <taxon>Archaea</taxon>
        <taxon>Nitrososphaerota</taxon>
        <taxon>Nitrososphaeria</taxon>
        <taxon>Nitrososphaerales</taxon>
        <taxon>Nitrososphaeraceae</taxon>
        <taxon>Candidatus Nitrosocosmicus</taxon>
    </lineage>
</organism>
<dbReference type="EMBL" id="VOAH01000004">
    <property type="protein sequence ID" value="TVP41061.1"/>
    <property type="molecule type" value="Genomic_DNA"/>
</dbReference>
<reference evidence="1 2" key="1">
    <citation type="journal article" date="2019" name="Front. Microbiol.">
        <title>Ammonia Oxidation by the Arctic Terrestrial Thaumarchaeote Candidatus Nitrosocosmicus arcticus Is Stimulated by Increasing Temperatures.</title>
        <authorList>
            <person name="Alves R.J.E."/>
            <person name="Kerou M."/>
            <person name="Zappe A."/>
            <person name="Bittner R."/>
            <person name="Abby S.S."/>
            <person name="Schmidt H.A."/>
            <person name="Pfeifer K."/>
            <person name="Schleper C."/>
        </authorList>
    </citation>
    <scope>NUCLEOTIDE SEQUENCE [LARGE SCALE GENOMIC DNA]</scope>
    <source>
        <strain evidence="1 2">Kfb</strain>
    </source>
</reference>
<dbReference type="RefSeq" id="WP_144729185.1">
    <property type="nucleotide sequence ID" value="NZ_ML675580.1"/>
</dbReference>
<dbReference type="Proteomes" id="UP000315289">
    <property type="component" value="Unassembled WGS sequence"/>
</dbReference>
<keyword evidence="2" id="KW-1185">Reference proteome</keyword>